<evidence type="ECO:0000259" key="1">
    <source>
        <dbReference type="PROSITE" id="PS51186"/>
    </source>
</evidence>
<reference evidence="2 3" key="1">
    <citation type="journal article" date="2016" name="Nat. Commun.">
        <title>Thousands of microbial genomes shed light on interconnected biogeochemical processes in an aquifer system.</title>
        <authorList>
            <person name="Anantharaman K."/>
            <person name="Brown C.T."/>
            <person name="Hug L.A."/>
            <person name="Sharon I."/>
            <person name="Castelle C.J."/>
            <person name="Probst A.J."/>
            <person name="Thomas B.C."/>
            <person name="Singh A."/>
            <person name="Wilkins M.J."/>
            <person name="Karaoz U."/>
            <person name="Brodie E.L."/>
            <person name="Williams K.H."/>
            <person name="Hubbard S.S."/>
            <person name="Banfield J.F."/>
        </authorList>
    </citation>
    <scope>NUCLEOTIDE SEQUENCE [LARGE SCALE GENOMIC DNA]</scope>
</reference>
<dbReference type="CDD" id="cd04301">
    <property type="entry name" value="NAT_SF"/>
    <property type="match status" value="1"/>
</dbReference>
<dbReference type="InterPro" id="IPR039143">
    <property type="entry name" value="GNPNAT1-like"/>
</dbReference>
<accession>A0A1G1Y210</accession>
<dbReference type="GO" id="GO:0004343">
    <property type="term" value="F:glucosamine 6-phosphate N-acetyltransferase activity"/>
    <property type="evidence" value="ECO:0007669"/>
    <property type="project" value="TreeGrafter"/>
</dbReference>
<dbReference type="Gene3D" id="3.40.630.30">
    <property type="match status" value="1"/>
</dbReference>
<comment type="caution">
    <text evidence="2">The sequence shown here is derived from an EMBL/GenBank/DDBJ whole genome shotgun (WGS) entry which is preliminary data.</text>
</comment>
<organism evidence="2 3">
    <name type="scientific">Candidatus Buchananbacteria bacterium RIFCSPHIGHO2_01_FULL_44_11</name>
    <dbReference type="NCBI Taxonomy" id="1797535"/>
    <lineage>
        <taxon>Bacteria</taxon>
        <taxon>Candidatus Buchananiibacteriota</taxon>
    </lineage>
</organism>
<dbReference type="Pfam" id="PF00583">
    <property type="entry name" value="Acetyltransf_1"/>
    <property type="match status" value="1"/>
</dbReference>
<dbReference type="EMBL" id="MHIE01000006">
    <property type="protein sequence ID" value="OGY46214.1"/>
    <property type="molecule type" value="Genomic_DNA"/>
</dbReference>
<dbReference type="Proteomes" id="UP000178240">
    <property type="component" value="Unassembled WGS sequence"/>
</dbReference>
<dbReference type="PANTHER" id="PTHR13355">
    <property type="entry name" value="GLUCOSAMINE 6-PHOSPHATE N-ACETYLTRANSFERASE"/>
    <property type="match status" value="1"/>
</dbReference>
<dbReference type="SUPFAM" id="SSF55729">
    <property type="entry name" value="Acyl-CoA N-acyltransferases (Nat)"/>
    <property type="match status" value="1"/>
</dbReference>
<gene>
    <name evidence="2" type="ORF">A2744_04395</name>
</gene>
<feature type="domain" description="N-acetyltransferase" evidence="1">
    <location>
        <begin position="3"/>
        <end position="148"/>
    </location>
</feature>
<dbReference type="PANTHER" id="PTHR13355:SF11">
    <property type="entry name" value="GLUCOSAMINE 6-PHOSPHATE N-ACETYLTRANSFERASE"/>
    <property type="match status" value="1"/>
</dbReference>
<name>A0A1G1Y210_9BACT</name>
<dbReference type="PROSITE" id="PS51186">
    <property type="entry name" value="GNAT"/>
    <property type="match status" value="1"/>
</dbReference>
<proteinExistence type="predicted"/>
<evidence type="ECO:0000313" key="3">
    <source>
        <dbReference type="Proteomes" id="UP000178240"/>
    </source>
</evidence>
<sequence length="148" mass="16879">MVIKIRLLQAADLKSKSGFWETLINLAPIRKVSYSQAVRAYHRAQKQNSYTYVAVDSTDGQIVGTTRLLVEQKFIRSLGLAGHIEDVVTRKGYEGNRIASQLISRALQKAKALGCYKVILDCRQELISFYKKFGFKPAEIEMKIYFKK</sequence>
<evidence type="ECO:0000313" key="2">
    <source>
        <dbReference type="EMBL" id="OGY46214.1"/>
    </source>
</evidence>
<dbReference type="InterPro" id="IPR000182">
    <property type="entry name" value="GNAT_dom"/>
</dbReference>
<dbReference type="InterPro" id="IPR016181">
    <property type="entry name" value="Acyl_CoA_acyltransferase"/>
</dbReference>
<dbReference type="STRING" id="1797535.A2744_04395"/>
<dbReference type="AlphaFoldDB" id="A0A1G1Y210"/>
<protein>
    <recommendedName>
        <fullName evidence="1">N-acetyltransferase domain-containing protein</fullName>
    </recommendedName>
</protein>